<sequence>MISSTGASKFPENKGLIEDVFHEIRSILSGILSSVELIELYGSGQFSLEKSGEKINRQAGAIKLQVIELEFLLQNVRIIQHILNKSLTSKRAPTQIVRLLKNQVEDDRYAPMFAKWVNFYTNSNREVAYVDEFLVKQLLLNMLFRMHRNADMKEMPRLDIIFEPEAVILKGVYLANANDRSLSSSISSIDQESLQAFLDQRICSLIAYVAELHEGRFDLTALPEGRIEMLVSIPYDVN</sequence>
<name>A0A3N4MDJ0_9BACT</name>
<organism evidence="1 2">
    <name type="scientific">Chitinophaga barathri</name>
    <dbReference type="NCBI Taxonomy" id="1647451"/>
    <lineage>
        <taxon>Bacteria</taxon>
        <taxon>Pseudomonadati</taxon>
        <taxon>Bacteroidota</taxon>
        <taxon>Chitinophagia</taxon>
        <taxon>Chitinophagales</taxon>
        <taxon>Chitinophagaceae</taxon>
        <taxon>Chitinophaga</taxon>
    </lineage>
</organism>
<protein>
    <recommendedName>
        <fullName evidence="3">Sensor histidine kinase</fullName>
    </recommendedName>
</protein>
<evidence type="ECO:0000313" key="2">
    <source>
        <dbReference type="Proteomes" id="UP000279089"/>
    </source>
</evidence>
<evidence type="ECO:0000313" key="1">
    <source>
        <dbReference type="EMBL" id="RPD41801.1"/>
    </source>
</evidence>
<proteinExistence type="predicted"/>
<dbReference type="Proteomes" id="UP000279089">
    <property type="component" value="Unassembled WGS sequence"/>
</dbReference>
<dbReference type="EMBL" id="RMBX01000003">
    <property type="protein sequence ID" value="RPD41801.1"/>
    <property type="molecule type" value="Genomic_DNA"/>
</dbReference>
<reference evidence="2" key="1">
    <citation type="submission" date="2018-11" db="EMBL/GenBank/DDBJ databases">
        <title>Chitinophaga lutea sp.nov., isolate from arsenic contaminated soil.</title>
        <authorList>
            <person name="Zong Y."/>
        </authorList>
    </citation>
    <scope>NUCLEOTIDE SEQUENCE [LARGE SCALE GENOMIC DNA]</scope>
    <source>
        <strain evidence="2">YLT18</strain>
    </source>
</reference>
<accession>A0A3N4MDJ0</accession>
<keyword evidence="2" id="KW-1185">Reference proteome</keyword>
<dbReference type="AlphaFoldDB" id="A0A3N4MDJ0"/>
<evidence type="ECO:0008006" key="3">
    <source>
        <dbReference type="Google" id="ProtNLM"/>
    </source>
</evidence>
<comment type="caution">
    <text evidence="1">The sequence shown here is derived from an EMBL/GenBank/DDBJ whole genome shotgun (WGS) entry which is preliminary data.</text>
</comment>
<dbReference type="RefSeq" id="WP_162946233.1">
    <property type="nucleotide sequence ID" value="NZ_QXZY01000002.1"/>
</dbReference>
<gene>
    <name evidence="1" type="ORF">EG028_06435</name>
</gene>